<dbReference type="Pfam" id="PF09851">
    <property type="entry name" value="SHOCT"/>
    <property type="match status" value="1"/>
</dbReference>
<reference evidence="5" key="2">
    <citation type="submission" date="2024-06" db="EMBL/GenBank/DDBJ databases">
        <title>Micromonospora mangrovi CCTCC AA 2012012 genome sequences.</title>
        <authorList>
            <person name="Gao J."/>
        </authorList>
    </citation>
    <scope>NUCLEOTIDE SEQUENCE</scope>
    <source>
        <strain evidence="5">CCTCC AA 2012012</strain>
    </source>
</reference>
<keyword evidence="2" id="KW-0472">Membrane</keyword>
<reference evidence="4" key="1">
    <citation type="submission" date="2024-01" db="EMBL/GenBank/DDBJ databases">
        <title>The genome sequence of Micromonospora mangrovi CCTCC AA 2012012.</title>
        <authorList>
            <person name="Gao J."/>
        </authorList>
    </citation>
    <scope>NUCLEOTIDE SEQUENCE</scope>
    <source>
        <strain evidence="4">CCTCC AA 2012012</strain>
    </source>
</reference>
<evidence type="ECO:0000256" key="1">
    <source>
        <dbReference type="SAM" id="MobiDB-lite"/>
    </source>
</evidence>
<keyword evidence="2" id="KW-0812">Transmembrane</keyword>
<feature type="domain" description="SHOCT" evidence="3">
    <location>
        <begin position="71"/>
        <end position="91"/>
    </location>
</feature>
<evidence type="ECO:0000256" key="2">
    <source>
        <dbReference type="SAM" id="Phobius"/>
    </source>
</evidence>
<sequence>MATGTGVPGAADRPTRHGREGSQMMWNGPMMGWMWIWSLLGLAVLAILAWLVVRLTTAHPDAAGASSARHILDDRYARGEIDEEEYRRRRAGLN</sequence>
<feature type="region of interest" description="Disordered" evidence="1">
    <location>
        <begin position="1"/>
        <end position="22"/>
    </location>
</feature>
<feature type="transmembrane region" description="Helical" evidence="2">
    <location>
        <begin position="34"/>
        <end position="53"/>
    </location>
</feature>
<proteinExistence type="predicted"/>
<keyword evidence="2" id="KW-1133">Transmembrane helix</keyword>
<dbReference type="AlphaFoldDB" id="A0AAU8H9K9"/>
<dbReference type="EMBL" id="CP159342">
    <property type="protein sequence ID" value="XCH72820.1"/>
    <property type="molecule type" value="Genomic_DNA"/>
</dbReference>
<evidence type="ECO:0000259" key="3">
    <source>
        <dbReference type="Pfam" id="PF09851"/>
    </source>
</evidence>
<organism evidence="5">
    <name type="scientific">Micromonospora sp. CCTCC AA 2012012</name>
    <dbReference type="NCBI Taxonomy" id="3111921"/>
    <lineage>
        <taxon>Bacteria</taxon>
        <taxon>Bacillati</taxon>
        <taxon>Actinomycetota</taxon>
        <taxon>Actinomycetes</taxon>
        <taxon>Micromonosporales</taxon>
        <taxon>Micromonosporaceae</taxon>
        <taxon>Micromonospora</taxon>
    </lineage>
</organism>
<accession>A0AAU8H9K9</accession>
<gene>
    <name evidence="5" type="ORF">ABUL08_21195</name>
    <name evidence="4" type="ORF">VK199_21120</name>
</gene>
<evidence type="ECO:0000313" key="5">
    <source>
        <dbReference type="EMBL" id="XCH72820.1"/>
    </source>
</evidence>
<evidence type="ECO:0000313" key="4">
    <source>
        <dbReference type="EMBL" id="XBP92123.1"/>
    </source>
</evidence>
<name>A0AAU8H9K9_9ACTN</name>
<dbReference type="InterPro" id="IPR018649">
    <property type="entry name" value="SHOCT"/>
</dbReference>
<protein>
    <submittedName>
        <fullName evidence="5">SHOCT domain-containing protein</fullName>
    </submittedName>
</protein>
<dbReference type="RefSeq" id="WP_350931694.1">
    <property type="nucleotide sequence ID" value="NZ_CP157762.1"/>
</dbReference>
<dbReference type="EMBL" id="CP157762">
    <property type="protein sequence ID" value="XBP92123.1"/>
    <property type="molecule type" value="Genomic_DNA"/>
</dbReference>